<keyword evidence="1" id="KW-0812">Transmembrane</keyword>
<gene>
    <name evidence="2" type="ORF">CHS0354_017854</name>
</gene>
<comment type="caution">
    <text evidence="2">The sequence shown here is derived from an EMBL/GenBank/DDBJ whole genome shotgun (WGS) entry which is preliminary data.</text>
</comment>
<evidence type="ECO:0000313" key="2">
    <source>
        <dbReference type="EMBL" id="KAK3604747.1"/>
    </source>
</evidence>
<dbReference type="Proteomes" id="UP001195483">
    <property type="component" value="Unassembled WGS sequence"/>
</dbReference>
<protein>
    <submittedName>
        <fullName evidence="2">Uncharacterized protein</fullName>
    </submittedName>
</protein>
<sequence length="259" mass="29279">MTAASEWRTLVWPEELPTKEREQPFGTQTKWSPEKAGSEGQGFPSEVWALLCVSLYICLVDTLPGSGDSLMPKLLHFVHHPNLFLFSTLLARFTKLAIIVTLPSLLLLLVQVIINTRSRLFTPVYASSSTRSHPQALAPAHTSPKACDCSLSDLEFHRSLLARLDWMVVSLQYGLIEQNVGPLPMASRHKFLIIPHQTLDSNISCTRPRTLTPPAWYPRLGTLSLHAIANVSLFPQQSTLRRRYLRRTVQRYLHLPSHQ</sequence>
<reference evidence="2" key="3">
    <citation type="submission" date="2023-05" db="EMBL/GenBank/DDBJ databases">
        <authorList>
            <person name="Smith C.H."/>
        </authorList>
    </citation>
    <scope>NUCLEOTIDE SEQUENCE</scope>
    <source>
        <strain evidence="2">CHS0354</strain>
        <tissue evidence="2">Mantle</tissue>
    </source>
</reference>
<feature type="transmembrane region" description="Helical" evidence="1">
    <location>
        <begin position="84"/>
        <end position="110"/>
    </location>
</feature>
<evidence type="ECO:0000256" key="1">
    <source>
        <dbReference type="SAM" id="Phobius"/>
    </source>
</evidence>
<organism evidence="2 3">
    <name type="scientific">Potamilus streckersoni</name>
    <dbReference type="NCBI Taxonomy" id="2493646"/>
    <lineage>
        <taxon>Eukaryota</taxon>
        <taxon>Metazoa</taxon>
        <taxon>Spiralia</taxon>
        <taxon>Lophotrochozoa</taxon>
        <taxon>Mollusca</taxon>
        <taxon>Bivalvia</taxon>
        <taxon>Autobranchia</taxon>
        <taxon>Heteroconchia</taxon>
        <taxon>Palaeoheterodonta</taxon>
        <taxon>Unionida</taxon>
        <taxon>Unionoidea</taxon>
        <taxon>Unionidae</taxon>
        <taxon>Ambleminae</taxon>
        <taxon>Lampsilini</taxon>
        <taxon>Potamilus</taxon>
    </lineage>
</organism>
<keyword evidence="1" id="KW-0472">Membrane</keyword>
<dbReference type="AlphaFoldDB" id="A0AAE0T6M7"/>
<evidence type="ECO:0000313" key="3">
    <source>
        <dbReference type="Proteomes" id="UP001195483"/>
    </source>
</evidence>
<reference evidence="2" key="1">
    <citation type="journal article" date="2021" name="Genome Biol. Evol.">
        <title>A High-Quality Reference Genome for a Parasitic Bivalve with Doubly Uniparental Inheritance (Bivalvia: Unionida).</title>
        <authorList>
            <person name="Smith C.H."/>
        </authorList>
    </citation>
    <scope>NUCLEOTIDE SEQUENCE</scope>
    <source>
        <strain evidence="2">CHS0354</strain>
    </source>
</reference>
<name>A0AAE0T6M7_9BIVA</name>
<proteinExistence type="predicted"/>
<accession>A0AAE0T6M7</accession>
<keyword evidence="1" id="KW-1133">Transmembrane helix</keyword>
<dbReference type="EMBL" id="JAEAOA010001102">
    <property type="protein sequence ID" value="KAK3604747.1"/>
    <property type="molecule type" value="Genomic_DNA"/>
</dbReference>
<keyword evidence="3" id="KW-1185">Reference proteome</keyword>
<reference evidence="2" key="2">
    <citation type="journal article" date="2021" name="Genome Biol. Evol.">
        <title>Developing a high-quality reference genome for a parasitic bivalve with doubly uniparental inheritance (Bivalvia: Unionida).</title>
        <authorList>
            <person name="Smith C.H."/>
        </authorList>
    </citation>
    <scope>NUCLEOTIDE SEQUENCE</scope>
    <source>
        <strain evidence="2">CHS0354</strain>
        <tissue evidence="2">Mantle</tissue>
    </source>
</reference>